<dbReference type="GO" id="GO:0055085">
    <property type="term" value="P:transmembrane transport"/>
    <property type="evidence" value="ECO:0007669"/>
    <property type="project" value="InterPro"/>
</dbReference>
<keyword evidence="7 8" id="KW-0472">Membrane</keyword>
<feature type="transmembrane region" description="Helical" evidence="8">
    <location>
        <begin position="538"/>
        <end position="564"/>
    </location>
</feature>
<dbReference type="AlphaFoldDB" id="A0A1C6U9J9"/>
<feature type="transmembrane region" description="Helical" evidence="8">
    <location>
        <begin position="495"/>
        <end position="518"/>
    </location>
</feature>
<feature type="transmembrane region" description="Helical" evidence="8">
    <location>
        <begin position="20"/>
        <end position="41"/>
    </location>
</feature>
<feature type="transmembrane region" description="Helical" evidence="8">
    <location>
        <begin position="204"/>
        <end position="225"/>
    </location>
</feature>
<comment type="similarity">
    <text evidence="8">Belongs to the binding-protein-dependent transport system permease family.</text>
</comment>
<evidence type="ECO:0000256" key="6">
    <source>
        <dbReference type="ARBA" id="ARBA00022989"/>
    </source>
</evidence>
<evidence type="ECO:0000256" key="2">
    <source>
        <dbReference type="ARBA" id="ARBA00022448"/>
    </source>
</evidence>
<keyword evidence="5 8" id="KW-0812">Transmembrane</keyword>
<gene>
    <name evidence="10" type="ORF">GA0070604_2151</name>
</gene>
<dbReference type="EMBL" id="FMHY01000002">
    <property type="protein sequence ID" value="SCL50529.1"/>
    <property type="molecule type" value="Genomic_DNA"/>
</dbReference>
<accession>A0A1C6U9J9</accession>
<feature type="transmembrane region" description="Helical" evidence="8">
    <location>
        <begin position="258"/>
        <end position="278"/>
    </location>
</feature>
<feature type="transmembrane region" description="Helical" evidence="8">
    <location>
        <begin position="153"/>
        <end position="172"/>
    </location>
</feature>
<feature type="transmembrane region" description="Helical" evidence="8">
    <location>
        <begin position="435"/>
        <end position="455"/>
    </location>
</feature>
<feature type="transmembrane region" description="Helical" evidence="8">
    <location>
        <begin position="308"/>
        <end position="331"/>
    </location>
</feature>
<evidence type="ECO:0000313" key="11">
    <source>
        <dbReference type="Proteomes" id="UP000199696"/>
    </source>
</evidence>
<protein>
    <submittedName>
        <fullName evidence="10">Iron(III) transport system permease protein</fullName>
    </submittedName>
</protein>
<keyword evidence="11" id="KW-1185">Reference proteome</keyword>
<evidence type="ECO:0000256" key="5">
    <source>
        <dbReference type="ARBA" id="ARBA00022692"/>
    </source>
</evidence>
<dbReference type="InterPro" id="IPR035906">
    <property type="entry name" value="MetI-like_sf"/>
</dbReference>
<feature type="domain" description="ABC transmembrane type-1" evidence="9">
    <location>
        <begin position="369"/>
        <end position="559"/>
    </location>
</feature>
<evidence type="ECO:0000256" key="7">
    <source>
        <dbReference type="ARBA" id="ARBA00023136"/>
    </source>
</evidence>
<reference evidence="11" key="1">
    <citation type="submission" date="2016-06" db="EMBL/GenBank/DDBJ databases">
        <authorList>
            <person name="Varghese N."/>
            <person name="Submissions Spin"/>
        </authorList>
    </citation>
    <scope>NUCLEOTIDE SEQUENCE [LARGE SCALE GENOMIC DNA]</scope>
    <source>
        <strain evidence="11">DSM 44814</strain>
    </source>
</reference>
<name>A0A1C6U9J9_9ACTN</name>
<keyword evidence="6 8" id="KW-1133">Transmembrane helix</keyword>
<proteinExistence type="inferred from homology"/>
<evidence type="ECO:0000313" key="10">
    <source>
        <dbReference type="EMBL" id="SCL50529.1"/>
    </source>
</evidence>
<evidence type="ECO:0000256" key="4">
    <source>
        <dbReference type="ARBA" id="ARBA00022519"/>
    </source>
</evidence>
<dbReference type="InterPro" id="IPR000515">
    <property type="entry name" value="MetI-like"/>
</dbReference>
<dbReference type="RefSeq" id="WP_091117819.1">
    <property type="nucleotide sequence ID" value="NZ_FMHY01000002.1"/>
</dbReference>
<feature type="transmembrane region" description="Helical" evidence="8">
    <location>
        <begin position="72"/>
        <end position="95"/>
    </location>
</feature>
<keyword evidence="4" id="KW-0997">Cell inner membrane</keyword>
<dbReference type="PANTHER" id="PTHR43357:SF4">
    <property type="entry name" value="INNER MEMBRANE ABC TRANSPORTER PERMEASE PROTEIN YDCV"/>
    <property type="match status" value="1"/>
</dbReference>
<dbReference type="Gene3D" id="1.10.3720.10">
    <property type="entry name" value="MetI-like"/>
    <property type="match status" value="2"/>
</dbReference>
<dbReference type="Proteomes" id="UP000199696">
    <property type="component" value="Unassembled WGS sequence"/>
</dbReference>
<dbReference type="Pfam" id="PF00528">
    <property type="entry name" value="BPD_transp_1"/>
    <property type="match status" value="2"/>
</dbReference>
<keyword evidence="2 8" id="KW-0813">Transport</keyword>
<evidence type="ECO:0000256" key="3">
    <source>
        <dbReference type="ARBA" id="ARBA00022475"/>
    </source>
</evidence>
<comment type="subcellular location">
    <subcellularLocation>
        <location evidence="1">Cell inner membrane</location>
        <topology evidence="1">Multi-pass membrane protein</topology>
    </subcellularLocation>
    <subcellularLocation>
        <location evidence="8">Cell membrane</location>
        <topology evidence="8">Multi-pass membrane protein</topology>
    </subcellularLocation>
</comment>
<dbReference type="PANTHER" id="PTHR43357">
    <property type="entry name" value="INNER MEMBRANE ABC TRANSPORTER PERMEASE PROTEIN YDCV"/>
    <property type="match status" value="1"/>
</dbReference>
<dbReference type="PROSITE" id="PS50928">
    <property type="entry name" value="ABC_TM1"/>
    <property type="match status" value="2"/>
</dbReference>
<dbReference type="SUPFAM" id="SSF161098">
    <property type="entry name" value="MetI-like"/>
    <property type="match status" value="2"/>
</dbReference>
<keyword evidence="3" id="KW-1003">Cell membrane</keyword>
<dbReference type="GO" id="GO:0005886">
    <property type="term" value="C:plasma membrane"/>
    <property type="evidence" value="ECO:0007669"/>
    <property type="project" value="UniProtKB-SubCell"/>
</dbReference>
<feature type="transmembrane region" description="Helical" evidence="8">
    <location>
        <begin position="373"/>
        <end position="393"/>
    </location>
</feature>
<sequence>MSTARSTLKRARRELPGGVLAVVLAFLIVLPVAYIVIAALATQVPRPGSAGIGSFTFDNFTVLATSNGVRSLLNSVVIGAGAAVVSLVVGASLAFIAARTDAPWRRFIYLAGMAPMFLPSIVGSLAWSLLASPSAGYINIALRDLGLPVTFDVYSHGGLVFVLGIYYAPYTFMLTYSSFSMMNADLEEAAAVHGASLRRMLRTVTFPLAVPALVGAAILSFALAMENFPVNAILGNPGGIETLPTYIYRLMASSPVQANAAAGIAIALTAALLVATYLQQRVVNRKRFTTLTGKGNRPRRVPLRWGRWVATAFAVLYFAISVMLPILALVATSMSGSMYVTHIADLFSRGFTLERLAEAVSQADFRTSTVNSIVVAVVAAVIGTTIAFSTSYVRYRTTSRLGQFLEQVSMSPLAIPQVVLGMGILWAWLSLPFPVYGTIAILAIATIAVTMPQAYRSVSSSMLQLDPDLENSAVILGAGRFRAIRNVTVPLMRTGIVSTVLLLLMLGMREMSAVIFLYTSDTRVLSILVFHSFENGSISFSAAISLVFVVVIALIAVTTQLVGIRERRFKETRV</sequence>
<feature type="transmembrane region" description="Helical" evidence="8">
    <location>
        <begin position="107"/>
        <end position="130"/>
    </location>
</feature>
<feature type="transmembrane region" description="Helical" evidence="8">
    <location>
        <begin position="413"/>
        <end position="429"/>
    </location>
</feature>
<organism evidence="10 11">
    <name type="scientific">Micromonospora eburnea</name>
    <dbReference type="NCBI Taxonomy" id="227316"/>
    <lineage>
        <taxon>Bacteria</taxon>
        <taxon>Bacillati</taxon>
        <taxon>Actinomycetota</taxon>
        <taxon>Actinomycetes</taxon>
        <taxon>Micromonosporales</taxon>
        <taxon>Micromonosporaceae</taxon>
        <taxon>Micromonospora</taxon>
    </lineage>
</organism>
<evidence type="ECO:0000256" key="8">
    <source>
        <dbReference type="RuleBase" id="RU363032"/>
    </source>
</evidence>
<dbReference type="STRING" id="227316.GA0070604_2151"/>
<evidence type="ECO:0000256" key="1">
    <source>
        <dbReference type="ARBA" id="ARBA00004429"/>
    </source>
</evidence>
<dbReference type="CDD" id="cd06261">
    <property type="entry name" value="TM_PBP2"/>
    <property type="match status" value="1"/>
</dbReference>
<dbReference type="OrthoDB" id="5100908at2"/>
<feature type="domain" description="ABC transmembrane type-1" evidence="9">
    <location>
        <begin position="72"/>
        <end position="279"/>
    </location>
</feature>
<evidence type="ECO:0000259" key="9">
    <source>
        <dbReference type="PROSITE" id="PS50928"/>
    </source>
</evidence>